<protein>
    <submittedName>
        <fullName evidence="1">Uncharacterized protein</fullName>
    </submittedName>
</protein>
<evidence type="ECO:0000313" key="1">
    <source>
        <dbReference type="EMBL" id="JAD93419.1"/>
    </source>
</evidence>
<proteinExistence type="predicted"/>
<reference evidence="1" key="1">
    <citation type="submission" date="2014-09" db="EMBL/GenBank/DDBJ databases">
        <authorList>
            <person name="Magalhaes I.L.F."/>
            <person name="Oliveira U."/>
            <person name="Santos F.R."/>
            <person name="Vidigal T.H.D.A."/>
            <person name="Brescovit A.D."/>
            <person name="Santos A.J."/>
        </authorList>
    </citation>
    <scope>NUCLEOTIDE SEQUENCE</scope>
    <source>
        <tissue evidence="1">Shoot tissue taken approximately 20 cm above the soil surface</tissue>
    </source>
</reference>
<organism evidence="1">
    <name type="scientific">Arundo donax</name>
    <name type="common">Giant reed</name>
    <name type="synonym">Donax arundinaceus</name>
    <dbReference type="NCBI Taxonomy" id="35708"/>
    <lineage>
        <taxon>Eukaryota</taxon>
        <taxon>Viridiplantae</taxon>
        <taxon>Streptophyta</taxon>
        <taxon>Embryophyta</taxon>
        <taxon>Tracheophyta</taxon>
        <taxon>Spermatophyta</taxon>
        <taxon>Magnoliopsida</taxon>
        <taxon>Liliopsida</taxon>
        <taxon>Poales</taxon>
        <taxon>Poaceae</taxon>
        <taxon>PACMAD clade</taxon>
        <taxon>Arundinoideae</taxon>
        <taxon>Arundineae</taxon>
        <taxon>Arundo</taxon>
    </lineage>
</organism>
<reference evidence="1" key="2">
    <citation type="journal article" date="2015" name="Data Brief">
        <title>Shoot transcriptome of the giant reed, Arundo donax.</title>
        <authorList>
            <person name="Barrero R.A."/>
            <person name="Guerrero F.D."/>
            <person name="Moolhuijzen P."/>
            <person name="Goolsby J.A."/>
            <person name="Tidwell J."/>
            <person name="Bellgard S.E."/>
            <person name="Bellgard M.I."/>
        </authorList>
    </citation>
    <scope>NUCLEOTIDE SEQUENCE</scope>
    <source>
        <tissue evidence="1">Shoot tissue taken approximately 20 cm above the soil surface</tissue>
    </source>
</reference>
<sequence length="77" mass="8780">MQPQLPVLLCYRELYVTSESNRLWSVWTNGKQRGRLEFGHPFLSFWHGELSLAVTAFFSFHSAPCCPSAHISLLPSV</sequence>
<name>A0A0A9DXV7_ARUDO</name>
<dbReference type="AlphaFoldDB" id="A0A0A9DXV7"/>
<accession>A0A0A9DXV7</accession>
<dbReference type="EMBL" id="GBRH01204476">
    <property type="protein sequence ID" value="JAD93419.1"/>
    <property type="molecule type" value="Transcribed_RNA"/>
</dbReference>